<protein>
    <submittedName>
        <fullName evidence="1">DUF742 domain-containing protein</fullName>
    </submittedName>
</protein>
<comment type="caution">
    <text evidence="1">The sequence shown here is derived from an EMBL/GenBank/DDBJ whole genome shotgun (WGS) entry which is preliminary data.</text>
</comment>
<dbReference type="Pfam" id="PF05331">
    <property type="entry name" value="DUF742"/>
    <property type="match status" value="1"/>
</dbReference>
<dbReference type="InterPro" id="IPR007995">
    <property type="entry name" value="DUF742"/>
</dbReference>
<dbReference type="EMBL" id="JAVREM010000049">
    <property type="protein sequence ID" value="MDT0321890.1"/>
    <property type="molecule type" value="Genomic_DNA"/>
</dbReference>
<evidence type="ECO:0000313" key="2">
    <source>
        <dbReference type="Proteomes" id="UP001183420"/>
    </source>
</evidence>
<sequence length="96" mass="10180">MENSDIRLDTHVTTLSGDGPPAGTQFAKILTLCQTTRAVAELAAHLKIPVGVAAVLVAELRDLGHVDTRDPLDLTGDSVVTLALLERVRNGLRNAI</sequence>
<reference evidence="2" key="1">
    <citation type="submission" date="2023-07" db="EMBL/GenBank/DDBJ databases">
        <title>30 novel species of actinomycetes from the DSMZ collection.</title>
        <authorList>
            <person name="Nouioui I."/>
        </authorList>
    </citation>
    <scope>NUCLEOTIDE SEQUENCE [LARGE SCALE GENOMIC DNA]</scope>
    <source>
        <strain evidence="2">DSM 44918</strain>
    </source>
</reference>
<proteinExistence type="predicted"/>
<organism evidence="1 2">
    <name type="scientific">Streptomyces millisiae</name>
    <dbReference type="NCBI Taxonomy" id="3075542"/>
    <lineage>
        <taxon>Bacteria</taxon>
        <taxon>Bacillati</taxon>
        <taxon>Actinomycetota</taxon>
        <taxon>Actinomycetes</taxon>
        <taxon>Kitasatosporales</taxon>
        <taxon>Streptomycetaceae</taxon>
        <taxon>Streptomyces</taxon>
    </lineage>
</organism>
<keyword evidence="2" id="KW-1185">Reference proteome</keyword>
<dbReference type="PANTHER" id="PTHR36221">
    <property type="entry name" value="DUF742 DOMAIN-CONTAINING PROTEIN"/>
    <property type="match status" value="1"/>
</dbReference>
<gene>
    <name evidence="1" type="ORF">RNC47_26495</name>
</gene>
<dbReference type="PANTHER" id="PTHR36221:SF1">
    <property type="entry name" value="DUF742 DOMAIN-CONTAINING PROTEIN"/>
    <property type="match status" value="1"/>
</dbReference>
<dbReference type="RefSeq" id="WP_311602228.1">
    <property type="nucleotide sequence ID" value="NZ_JAVREM010000049.1"/>
</dbReference>
<dbReference type="Proteomes" id="UP001183420">
    <property type="component" value="Unassembled WGS sequence"/>
</dbReference>
<accession>A0ABU2LWH8</accession>
<name>A0ABU2LWH8_9ACTN</name>
<evidence type="ECO:0000313" key="1">
    <source>
        <dbReference type="EMBL" id="MDT0321890.1"/>
    </source>
</evidence>